<dbReference type="Gene3D" id="3.80.10.10">
    <property type="entry name" value="Ribonuclease Inhibitor"/>
    <property type="match status" value="1"/>
</dbReference>
<dbReference type="SUPFAM" id="SSF52058">
    <property type="entry name" value="L domain-like"/>
    <property type="match status" value="1"/>
</dbReference>
<dbReference type="Pfam" id="PF13855">
    <property type="entry name" value="LRR_8"/>
    <property type="match status" value="1"/>
</dbReference>
<sequence length="82" mass="9100">MTAWAVSGWRVLSHNPLTVLSSGAFVGLMNLEDLDLRECGLQTLPPAVFDDLSKLGSLLLDGNKLETFPPYIFQNLKRLQIL</sequence>
<keyword evidence="4" id="KW-1185">Reference proteome</keyword>
<dbReference type="InterPro" id="IPR003591">
    <property type="entry name" value="Leu-rich_rpt_typical-subtyp"/>
</dbReference>
<dbReference type="OrthoDB" id="8023798at2759"/>
<dbReference type="SMART" id="SM00369">
    <property type="entry name" value="LRR_TYP"/>
    <property type="match status" value="2"/>
</dbReference>
<dbReference type="PANTHER" id="PTHR24366">
    <property type="entry name" value="IG(IMMUNOGLOBULIN) AND LRR(LEUCINE RICH REPEAT) DOMAINS"/>
    <property type="match status" value="1"/>
</dbReference>
<gene>
    <name evidence="3" type="ORF">AVEN_178496_1</name>
</gene>
<dbReference type="AlphaFoldDB" id="A0A4Y2CFC1"/>
<evidence type="ECO:0000313" key="3">
    <source>
        <dbReference type="EMBL" id="GBM02566.1"/>
    </source>
</evidence>
<proteinExistence type="predicted"/>
<reference evidence="3 4" key="1">
    <citation type="journal article" date="2019" name="Sci. Rep.">
        <title>Orb-weaving spider Araneus ventricosus genome elucidates the spidroin gene catalogue.</title>
        <authorList>
            <person name="Kono N."/>
            <person name="Nakamura H."/>
            <person name="Ohtoshi R."/>
            <person name="Moran D.A.P."/>
            <person name="Shinohara A."/>
            <person name="Yoshida Y."/>
            <person name="Fujiwara M."/>
            <person name="Mori M."/>
            <person name="Tomita M."/>
            <person name="Arakawa K."/>
        </authorList>
    </citation>
    <scope>NUCLEOTIDE SEQUENCE [LARGE SCALE GENOMIC DNA]</scope>
</reference>
<dbReference type="InterPro" id="IPR032675">
    <property type="entry name" value="LRR_dom_sf"/>
</dbReference>
<organism evidence="3 4">
    <name type="scientific">Araneus ventricosus</name>
    <name type="common">Orbweaver spider</name>
    <name type="synonym">Epeira ventricosa</name>
    <dbReference type="NCBI Taxonomy" id="182803"/>
    <lineage>
        <taxon>Eukaryota</taxon>
        <taxon>Metazoa</taxon>
        <taxon>Ecdysozoa</taxon>
        <taxon>Arthropoda</taxon>
        <taxon>Chelicerata</taxon>
        <taxon>Arachnida</taxon>
        <taxon>Araneae</taxon>
        <taxon>Araneomorphae</taxon>
        <taxon>Entelegynae</taxon>
        <taxon>Araneoidea</taxon>
        <taxon>Araneidae</taxon>
        <taxon>Araneus</taxon>
    </lineage>
</organism>
<name>A0A4Y2CFC1_ARAVE</name>
<evidence type="ECO:0000313" key="4">
    <source>
        <dbReference type="Proteomes" id="UP000499080"/>
    </source>
</evidence>
<dbReference type="PANTHER" id="PTHR24366:SF96">
    <property type="entry name" value="LEUCINE RICH REPEAT CONTAINING 53"/>
    <property type="match status" value="1"/>
</dbReference>
<evidence type="ECO:0000256" key="2">
    <source>
        <dbReference type="ARBA" id="ARBA00022737"/>
    </source>
</evidence>
<comment type="caution">
    <text evidence="3">The sequence shown here is derived from an EMBL/GenBank/DDBJ whole genome shotgun (WGS) entry which is preliminary data.</text>
</comment>
<dbReference type="Proteomes" id="UP000499080">
    <property type="component" value="Unassembled WGS sequence"/>
</dbReference>
<dbReference type="EMBL" id="BGPR01000181">
    <property type="protein sequence ID" value="GBM02566.1"/>
    <property type="molecule type" value="Genomic_DNA"/>
</dbReference>
<accession>A0A4Y2CFC1</accession>
<protein>
    <submittedName>
        <fullName evidence="3">Uncharacterized protein</fullName>
    </submittedName>
</protein>
<dbReference type="InterPro" id="IPR001611">
    <property type="entry name" value="Leu-rich_rpt"/>
</dbReference>
<evidence type="ECO:0000256" key="1">
    <source>
        <dbReference type="ARBA" id="ARBA00022614"/>
    </source>
</evidence>
<keyword evidence="2" id="KW-0677">Repeat</keyword>
<keyword evidence="1" id="KW-0433">Leucine-rich repeat</keyword>